<dbReference type="SUPFAM" id="SSF52200">
    <property type="entry name" value="Toll/Interleukin receptor TIR domain"/>
    <property type="match status" value="1"/>
</dbReference>
<dbReference type="Proteomes" id="UP000183413">
    <property type="component" value="Unassembled WGS sequence"/>
</dbReference>
<dbReference type="InterPro" id="IPR035897">
    <property type="entry name" value="Toll_tir_struct_dom_sf"/>
</dbReference>
<dbReference type="EMBL" id="FOVH01000044">
    <property type="protein sequence ID" value="SFQ49875.1"/>
    <property type="molecule type" value="Genomic_DNA"/>
</dbReference>
<evidence type="ECO:0000259" key="1">
    <source>
        <dbReference type="Pfam" id="PF13676"/>
    </source>
</evidence>
<name>A0A1I5Z0N1_9ACTN</name>
<gene>
    <name evidence="2" type="ORF">SAMN04489713_1448</name>
</gene>
<evidence type="ECO:0000313" key="2">
    <source>
        <dbReference type="EMBL" id="SFQ49875.1"/>
    </source>
</evidence>
<dbReference type="InterPro" id="IPR000157">
    <property type="entry name" value="TIR_dom"/>
</dbReference>
<dbReference type="Pfam" id="PF13676">
    <property type="entry name" value="TIR_2"/>
    <property type="match status" value="1"/>
</dbReference>
<proteinExistence type="predicted"/>
<dbReference type="AlphaFoldDB" id="A0A1I5Z0N1"/>
<dbReference type="RefSeq" id="WP_075025105.1">
    <property type="nucleotide sequence ID" value="NZ_FOVH01000044.1"/>
</dbReference>
<keyword evidence="3" id="KW-1185">Reference proteome</keyword>
<evidence type="ECO:0000313" key="3">
    <source>
        <dbReference type="Proteomes" id="UP000183413"/>
    </source>
</evidence>
<dbReference type="Gene3D" id="3.40.50.10140">
    <property type="entry name" value="Toll/interleukin-1 receptor homology (TIR) domain"/>
    <property type="match status" value="1"/>
</dbReference>
<feature type="domain" description="TIR" evidence="1">
    <location>
        <begin position="6"/>
        <end position="101"/>
    </location>
</feature>
<sequence>MRIQTVYVLYEEGDEDLAQALVTPLAAAGYHVSHHGTVMVGESLVKEVSQALASDAPIVVCATRLAVGSAWVHQIARAAQVGGRVRVFVVQMEQQAYVEQLALNTKVARYWEDPAKAGQDLLEALSHHFPPRVEASAATAGRPGTAAEEQQLHHLDRPAPGAVPDYTALLQFRNQLRAEVAERLPAALTVGEFLDRAGLRRDSVRV</sequence>
<protein>
    <submittedName>
        <fullName evidence="2">TIR domain-containing protein</fullName>
    </submittedName>
</protein>
<dbReference type="InParanoid" id="A0A1I5Z0N1"/>
<reference evidence="2 3" key="1">
    <citation type="submission" date="2016-10" db="EMBL/GenBank/DDBJ databases">
        <authorList>
            <person name="de Groot N.N."/>
        </authorList>
    </citation>
    <scope>NUCLEOTIDE SEQUENCE [LARGE SCALE GENOMIC DNA]</scope>
    <source>
        <strain evidence="2 3">DSM 43067</strain>
    </source>
</reference>
<organism evidence="2 3">
    <name type="scientific">Actinomadura madurae</name>
    <dbReference type="NCBI Taxonomy" id="1993"/>
    <lineage>
        <taxon>Bacteria</taxon>
        <taxon>Bacillati</taxon>
        <taxon>Actinomycetota</taxon>
        <taxon>Actinomycetes</taxon>
        <taxon>Streptosporangiales</taxon>
        <taxon>Thermomonosporaceae</taxon>
        <taxon>Actinomadura</taxon>
    </lineage>
</organism>
<dbReference type="GO" id="GO:0007165">
    <property type="term" value="P:signal transduction"/>
    <property type="evidence" value="ECO:0007669"/>
    <property type="project" value="InterPro"/>
</dbReference>
<accession>A0A1I5Z0N1</accession>
<dbReference type="STRING" id="1993.SAMN04489713_1448"/>